<dbReference type="STRING" id="383372.Rcas_1928"/>
<sequence length="92" mass="10414">MGILAFKSARWGFSIGLAINLAGLIIHRSEMSGVWTYISIGNHLLLTYHSFSDSTSHYPALMLSYAYWGVWIVVVFIAGMYLACYQDFVRRS</sequence>
<accession>A7NKJ8</accession>
<evidence type="ECO:0000313" key="3">
    <source>
        <dbReference type="Proteomes" id="UP000000263"/>
    </source>
</evidence>
<keyword evidence="1" id="KW-0472">Membrane</keyword>
<keyword evidence="1" id="KW-1133">Transmembrane helix</keyword>
<dbReference type="EMBL" id="CP000804">
    <property type="protein sequence ID" value="ABU58018.1"/>
    <property type="molecule type" value="Genomic_DNA"/>
</dbReference>
<gene>
    <name evidence="2" type="ordered locus">Rcas_1928</name>
</gene>
<dbReference type="HOGENOM" id="CLU_2411318_0_0_0"/>
<protein>
    <submittedName>
        <fullName evidence="2">Uncharacterized protein</fullName>
    </submittedName>
</protein>
<keyword evidence="3" id="KW-1185">Reference proteome</keyword>
<name>A7NKJ8_ROSCS</name>
<dbReference type="RefSeq" id="WP_012120442.1">
    <property type="nucleotide sequence ID" value="NC_009767.1"/>
</dbReference>
<feature type="transmembrane region" description="Helical" evidence="1">
    <location>
        <begin position="65"/>
        <end position="84"/>
    </location>
</feature>
<evidence type="ECO:0000256" key="1">
    <source>
        <dbReference type="SAM" id="Phobius"/>
    </source>
</evidence>
<evidence type="ECO:0000313" key="2">
    <source>
        <dbReference type="EMBL" id="ABU58018.1"/>
    </source>
</evidence>
<keyword evidence="1" id="KW-0812">Transmembrane</keyword>
<reference evidence="2 3" key="1">
    <citation type="submission" date="2007-08" db="EMBL/GenBank/DDBJ databases">
        <title>Complete sequence of Roseiflexus castenholzii DSM 13941.</title>
        <authorList>
            <consortium name="US DOE Joint Genome Institute"/>
            <person name="Copeland A."/>
            <person name="Lucas S."/>
            <person name="Lapidus A."/>
            <person name="Barry K."/>
            <person name="Glavina del Rio T."/>
            <person name="Dalin E."/>
            <person name="Tice H."/>
            <person name="Pitluck S."/>
            <person name="Thompson L.S."/>
            <person name="Brettin T."/>
            <person name="Bruce D."/>
            <person name="Detter J.C."/>
            <person name="Han C."/>
            <person name="Tapia R."/>
            <person name="Schmutz J."/>
            <person name="Larimer F."/>
            <person name="Land M."/>
            <person name="Hauser L."/>
            <person name="Kyrpides N."/>
            <person name="Mikhailova N."/>
            <person name="Bryant D.A."/>
            <person name="Hanada S."/>
            <person name="Tsukatani Y."/>
            <person name="Richardson P."/>
        </authorList>
    </citation>
    <scope>NUCLEOTIDE SEQUENCE [LARGE SCALE GENOMIC DNA]</scope>
    <source>
        <strain evidence="3">DSM 13941 / HLO8</strain>
    </source>
</reference>
<feature type="transmembrane region" description="Helical" evidence="1">
    <location>
        <begin position="9"/>
        <end position="27"/>
    </location>
</feature>
<proteinExistence type="predicted"/>
<organism evidence="2 3">
    <name type="scientific">Roseiflexus castenholzii (strain DSM 13941 / HLO8)</name>
    <dbReference type="NCBI Taxonomy" id="383372"/>
    <lineage>
        <taxon>Bacteria</taxon>
        <taxon>Bacillati</taxon>
        <taxon>Chloroflexota</taxon>
        <taxon>Chloroflexia</taxon>
        <taxon>Chloroflexales</taxon>
        <taxon>Roseiflexineae</taxon>
        <taxon>Roseiflexaceae</taxon>
        <taxon>Roseiflexus</taxon>
    </lineage>
</organism>
<dbReference type="Proteomes" id="UP000000263">
    <property type="component" value="Chromosome"/>
</dbReference>
<dbReference type="AlphaFoldDB" id="A7NKJ8"/>
<dbReference type="KEGG" id="rca:Rcas_1928"/>